<organism evidence="2 3">
    <name type="scientific">Brassica napus</name>
    <name type="common">Rape</name>
    <dbReference type="NCBI Taxonomy" id="3708"/>
    <lineage>
        <taxon>Eukaryota</taxon>
        <taxon>Viridiplantae</taxon>
        <taxon>Streptophyta</taxon>
        <taxon>Embryophyta</taxon>
        <taxon>Tracheophyta</taxon>
        <taxon>Spermatophyta</taxon>
        <taxon>Magnoliopsida</taxon>
        <taxon>eudicotyledons</taxon>
        <taxon>Gunneridae</taxon>
        <taxon>Pentapetalae</taxon>
        <taxon>rosids</taxon>
        <taxon>malvids</taxon>
        <taxon>Brassicales</taxon>
        <taxon>Brassicaceae</taxon>
        <taxon>Brassiceae</taxon>
        <taxon>Brassica</taxon>
    </lineage>
</organism>
<evidence type="ECO:0000313" key="3">
    <source>
        <dbReference type="Proteomes" id="UP000824890"/>
    </source>
</evidence>
<sequence length="452" mass="51093">MTYEGLNRHCFGCKRISHDIYSCLDLSPEEREQKIKEFRELNATGSQSLAYQALTGPVGNFRGNIPNNKRPRSPNGEVSQRSPTWAGFPGQSRESYWTAKANSGRDAPPKSMERRRMEGDERYPHHQGKTTVWNRLDDRPDGRDRRKPVVYNSRPRQTSMERQERQREREPYRPRERHYSHQSQASQQAWRPRTQRKEGKSCSPSRTVTNPKYQSVPTPEKADSQQTISGGLQVRNGPDGYGTGVLVVHKNETSERLRRLKGKAIMREDLSAKSPSSTFHQTPHAILTRDRGAVVIKEGGIRSSPHDPRSVPSPLKLRDETEEPSLDLDNLMNSNHIDDMVLKKRRLTSLQMSLVTMDEDMVQNDDLLIDKPGYDAEIIDAISQLSPANAVYKENGETTGAEKEPQPTTMNQMKNKSAGSSKIPQASSGQSRAGGTREEKKKSYQSSELNGV</sequence>
<feature type="compositionally biased region" description="Polar residues" evidence="1">
    <location>
        <begin position="406"/>
        <end position="433"/>
    </location>
</feature>
<feature type="compositionally biased region" description="Basic and acidic residues" evidence="1">
    <location>
        <begin position="107"/>
        <end position="124"/>
    </location>
</feature>
<comment type="caution">
    <text evidence="2">The sequence shown here is derived from an EMBL/GenBank/DDBJ whole genome shotgun (WGS) entry which is preliminary data.</text>
</comment>
<feature type="region of interest" description="Disordered" evidence="1">
    <location>
        <begin position="57"/>
        <end position="239"/>
    </location>
</feature>
<reference evidence="2 3" key="1">
    <citation type="submission" date="2021-05" db="EMBL/GenBank/DDBJ databases">
        <title>Genome Assembly of Synthetic Allotetraploid Brassica napus Reveals Homoeologous Exchanges between Subgenomes.</title>
        <authorList>
            <person name="Davis J.T."/>
        </authorList>
    </citation>
    <scope>NUCLEOTIDE SEQUENCE [LARGE SCALE GENOMIC DNA]</scope>
    <source>
        <strain evidence="3">cv. Da-Ae</strain>
        <tissue evidence="2">Seedling</tissue>
    </source>
</reference>
<feature type="non-terminal residue" evidence="2">
    <location>
        <position position="452"/>
    </location>
</feature>
<dbReference type="Proteomes" id="UP000824890">
    <property type="component" value="Unassembled WGS sequence"/>
</dbReference>
<proteinExistence type="predicted"/>
<keyword evidence="3" id="KW-1185">Reference proteome</keyword>
<feature type="compositionally biased region" description="Basic and acidic residues" evidence="1">
    <location>
        <begin position="159"/>
        <end position="179"/>
    </location>
</feature>
<evidence type="ECO:0000313" key="2">
    <source>
        <dbReference type="EMBL" id="KAH0897516.1"/>
    </source>
</evidence>
<feature type="region of interest" description="Disordered" evidence="1">
    <location>
        <begin position="393"/>
        <end position="452"/>
    </location>
</feature>
<feature type="compositionally biased region" description="Basic and acidic residues" evidence="1">
    <location>
        <begin position="135"/>
        <end position="144"/>
    </location>
</feature>
<feature type="region of interest" description="Disordered" evidence="1">
    <location>
        <begin position="299"/>
        <end position="323"/>
    </location>
</feature>
<evidence type="ECO:0000256" key="1">
    <source>
        <dbReference type="SAM" id="MobiDB-lite"/>
    </source>
</evidence>
<feature type="compositionally biased region" description="Basic and acidic residues" evidence="1">
    <location>
        <begin position="394"/>
        <end position="405"/>
    </location>
</feature>
<feature type="compositionally biased region" description="Polar residues" evidence="1">
    <location>
        <begin position="202"/>
        <end position="217"/>
    </location>
</feature>
<protein>
    <submittedName>
        <fullName evidence="2">Uncharacterized protein</fullName>
    </submittedName>
</protein>
<dbReference type="EMBL" id="JAGKQM010000012">
    <property type="protein sequence ID" value="KAH0897516.1"/>
    <property type="molecule type" value="Genomic_DNA"/>
</dbReference>
<gene>
    <name evidence="2" type="ORF">HID58_047084</name>
</gene>
<name>A0ABQ8AZP7_BRANA</name>
<accession>A0ABQ8AZP7</accession>